<evidence type="ECO:0000313" key="2">
    <source>
        <dbReference type="Proteomes" id="UP000308886"/>
    </source>
</evidence>
<protein>
    <submittedName>
        <fullName evidence="1">Response regulator transcription factor</fullName>
    </submittedName>
</protein>
<reference evidence="1" key="1">
    <citation type="submission" date="2019-04" db="EMBL/GenBank/DDBJ databases">
        <title>Microbes associate with the intestines of laboratory mice.</title>
        <authorList>
            <person name="Navarre W."/>
            <person name="Wong E."/>
            <person name="Huang K."/>
            <person name="Tropini C."/>
            <person name="Ng K."/>
            <person name="Yu B."/>
        </authorList>
    </citation>
    <scope>NUCLEOTIDE SEQUENCE</scope>
    <source>
        <strain evidence="1">NM73_A23</strain>
    </source>
</reference>
<proteinExistence type="predicted"/>
<name>A0AC61QPR6_9BACT</name>
<dbReference type="EMBL" id="SRZC01000018">
    <property type="protein sequence ID" value="TGX81311.1"/>
    <property type="molecule type" value="Genomic_DNA"/>
</dbReference>
<accession>A0AC61QPR6</accession>
<evidence type="ECO:0000313" key="1">
    <source>
        <dbReference type="EMBL" id="TGX81311.1"/>
    </source>
</evidence>
<gene>
    <name evidence="1" type="ORF">E5358_10780</name>
</gene>
<sequence>MKLRCAIIDDEPLALDLLESYVRKTDFLQLVGRYNSAVSAMEHVREEAVDLLFLDIQMPDLTGMEFAKYVDKETRIVFTTAFSQYAVEGYRANALDYLLKPVSYSAFLEAAGKAREWFRLSRTSVPEASLPQAPDCIFVKSEYRTVRIDLKDILYVEGLKDYVKIYLAGQPKPVLSLMSMKALEEYLPSPQFLRVHRSFIVQMDKIGVLERGRIVFGQTYIPVSESNKEVILEYIRQRSVL</sequence>
<keyword evidence="2" id="KW-1185">Reference proteome</keyword>
<comment type="caution">
    <text evidence="1">The sequence shown here is derived from an EMBL/GenBank/DDBJ whole genome shotgun (WGS) entry which is preliminary data.</text>
</comment>
<dbReference type="Proteomes" id="UP000308886">
    <property type="component" value="Unassembled WGS sequence"/>
</dbReference>
<organism evidence="1 2">
    <name type="scientific">Palleniella muris</name>
    <dbReference type="NCBI Taxonomy" id="3038145"/>
    <lineage>
        <taxon>Bacteria</taxon>
        <taxon>Pseudomonadati</taxon>
        <taxon>Bacteroidota</taxon>
        <taxon>Bacteroidia</taxon>
        <taxon>Bacteroidales</taxon>
        <taxon>Prevotellaceae</taxon>
        <taxon>Palleniella</taxon>
    </lineage>
</organism>